<proteinExistence type="predicted"/>
<sequence length="51" mass="5567">MSGSSWLALGIILMVLGAMGLSVGSVYISIKKRRIREELERLQGRGADEMS</sequence>
<keyword evidence="1" id="KW-0472">Membrane</keyword>
<dbReference type="Proteomes" id="UP000824056">
    <property type="component" value="Unassembled WGS sequence"/>
</dbReference>
<evidence type="ECO:0000313" key="2">
    <source>
        <dbReference type="EMBL" id="HIZ64974.1"/>
    </source>
</evidence>
<gene>
    <name evidence="2" type="ORF">H9809_03585</name>
</gene>
<dbReference type="EMBL" id="DXBG01000085">
    <property type="protein sequence ID" value="HIZ64974.1"/>
    <property type="molecule type" value="Genomic_DNA"/>
</dbReference>
<feature type="transmembrane region" description="Helical" evidence="1">
    <location>
        <begin position="6"/>
        <end position="30"/>
    </location>
</feature>
<organism evidence="2 3">
    <name type="scientific">Candidatus Blautia pullicola</name>
    <dbReference type="NCBI Taxonomy" id="2838498"/>
    <lineage>
        <taxon>Bacteria</taxon>
        <taxon>Bacillati</taxon>
        <taxon>Bacillota</taxon>
        <taxon>Clostridia</taxon>
        <taxon>Lachnospirales</taxon>
        <taxon>Lachnospiraceae</taxon>
        <taxon>Blautia</taxon>
    </lineage>
</organism>
<name>A0A9D2JT58_9FIRM</name>
<keyword evidence="1" id="KW-0812">Transmembrane</keyword>
<protein>
    <recommendedName>
        <fullName evidence="4">Lipopolysaccharide assembly protein A domain-containing protein</fullName>
    </recommendedName>
</protein>
<keyword evidence="1" id="KW-1133">Transmembrane helix</keyword>
<evidence type="ECO:0000313" key="3">
    <source>
        <dbReference type="Proteomes" id="UP000824056"/>
    </source>
</evidence>
<reference evidence="2" key="2">
    <citation type="submission" date="2021-04" db="EMBL/GenBank/DDBJ databases">
        <authorList>
            <person name="Gilroy R."/>
        </authorList>
    </citation>
    <scope>NUCLEOTIDE SEQUENCE</scope>
    <source>
        <strain evidence="2">1068</strain>
    </source>
</reference>
<accession>A0A9D2JT58</accession>
<evidence type="ECO:0000256" key="1">
    <source>
        <dbReference type="SAM" id="Phobius"/>
    </source>
</evidence>
<dbReference type="AlphaFoldDB" id="A0A9D2JT58"/>
<reference evidence="2" key="1">
    <citation type="journal article" date="2021" name="PeerJ">
        <title>Extensive microbial diversity within the chicken gut microbiome revealed by metagenomics and culture.</title>
        <authorList>
            <person name="Gilroy R."/>
            <person name="Ravi A."/>
            <person name="Getino M."/>
            <person name="Pursley I."/>
            <person name="Horton D.L."/>
            <person name="Alikhan N.F."/>
            <person name="Baker D."/>
            <person name="Gharbi K."/>
            <person name="Hall N."/>
            <person name="Watson M."/>
            <person name="Adriaenssens E.M."/>
            <person name="Foster-Nyarko E."/>
            <person name="Jarju S."/>
            <person name="Secka A."/>
            <person name="Antonio M."/>
            <person name="Oren A."/>
            <person name="Chaudhuri R.R."/>
            <person name="La Ragione R."/>
            <person name="Hildebrand F."/>
            <person name="Pallen M.J."/>
        </authorList>
    </citation>
    <scope>NUCLEOTIDE SEQUENCE</scope>
    <source>
        <strain evidence="2">1068</strain>
    </source>
</reference>
<evidence type="ECO:0008006" key="4">
    <source>
        <dbReference type="Google" id="ProtNLM"/>
    </source>
</evidence>
<comment type="caution">
    <text evidence="2">The sequence shown here is derived from an EMBL/GenBank/DDBJ whole genome shotgun (WGS) entry which is preliminary data.</text>
</comment>